<dbReference type="AlphaFoldDB" id="A0A4Y2DI69"/>
<evidence type="ECO:0000313" key="2">
    <source>
        <dbReference type="EMBL" id="GBM15275.1"/>
    </source>
</evidence>
<feature type="domain" description="DUF5641" evidence="1">
    <location>
        <begin position="28"/>
        <end position="118"/>
    </location>
</feature>
<organism evidence="2 3">
    <name type="scientific">Araneus ventricosus</name>
    <name type="common">Orbweaver spider</name>
    <name type="synonym">Epeira ventricosa</name>
    <dbReference type="NCBI Taxonomy" id="182803"/>
    <lineage>
        <taxon>Eukaryota</taxon>
        <taxon>Metazoa</taxon>
        <taxon>Ecdysozoa</taxon>
        <taxon>Arthropoda</taxon>
        <taxon>Chelicerata</taxon>
        <taxon>Arachnida</taxon>
        <taxon>Araneae</taxon>
        <taxon>Araneomorphae</taxon>
        <taxon>Entelegynae</taxon>
        <taxon>Araneoidea</taxon>
        <taxon>Araneidae</taxon>
        <taxon>Araneus</taxon>
    </lineage>
</organism>
<dbReference type="Proteomes" id="UP000499080">
    <property type="component" value="Unassembled WGS sequence"/>
</dbReference>
<evidence type="ECO:0000259" key="1">
    <source>
        <dbReference type="Pfam" id="PF18701"/>
    </source>
</evidence>
<accession>A0A4Y2DI69</accession>
<keyword evidence="3" id="KW-1185">Reference proteome</keyword>
<dbReference type="InterPro" id="IPR040676">
    <property type="entry name" value="DUF5641"/>
</dbReference>
<sequence length="136" mass="16008">MSAHFLTGKKLILVPSDPEKKITNLTRNYRIQQDLIDTFWRKWSKEYLLQLSTFYLVRNSDKSSHYREGDVLVHENITPQHMRKKARVDKLIKSRYGKVRSCILRFGGKELTCPIQLVIPVEVDQDGEDVRFKSNN</sequence>
<comment type="caution">
    <text evidence="2">The sequence shown here is derived from an EMBL/GenBank/DDBJ whole genome shotgun (WGS) entry which is preliminary data.</text>
</comment>
<reference evidence="2 3" key="1">
    <citation type="journal article" date="2019" name="Sci. Rep.">
        <title>Orb-weaving spider Araneus ventricosus genome elucidates the spidroin gene catalogue.</title>
        <authorList>
            <person name="Kono N."/>
            <person name="Nakamura H."/>
            <person name="Ohtoshi R."/>
            <person name="Moran D.A.P."/>
            <person name="Shinohara A."/>
            <person name="Yoshida Y."/>
            <person name="Fujiwara M."/>
            <person name="Mori M."/>
            <person name="Tomita M."/>
            <person name="Arakawa K."/>
        </authorList>
    </citation>
    <scope>NUCLEOTIDE SEQUENCE [LARGE SCALE GENOMIC DNA]</scope>
</reference>
<proteinExistence type="predicted"/>
<dbReference type="EMBL" id="BGPR01000357">
    <property type="protein sequence ID" value="GBM15275.1"/>
    <property type="molecule type" value="Genomic_DNA"/>
</dbReference>
<evidence type="ECO:0000313" key="3">
    <source>
        <dbReference type="Proteomes" id="UP000499080"/>
    </source>
</evidence>
<gene>
    <name evidence="2" type="ORF">AVEN_144059_1</name>
</gene>
<name>A0A4Y2DI69_ARAVE</name>
<dbReference type="Pfam" id="PF18701">
    <property type="entry name" value="DUF5641"/>
    <property type="match status" value="1"/>
</dbReference>
<protein>
    <recommendedName>
        <fullName evidence="1">DUF5641 domain-containing protein</fullName>
    </recommendedName>
</protein>